<protein>
    <submittedName>
        <fullName evidence="1">Uncharacterized protein</fullName>
    </submittedName>
</protein>
<name>A0A1H1S9J7_9BRAD</name>
<dbReference type="Proteomes" id="UP000243904">
    <property type="component" value="Chromosome I"/>
</dbReference>
<dbReference type="AlphaFoldDB" id="A0A1H1S9J7"/>
<evidence type="ECO:0000313" key="1">
    <source>
        <dbReference type="EMBL" id="SDS44657.1"/>
    </source>
</evidence>
<accession>A0A1H1S9J7</accession>
<evidence type="ECO:0000313" key="2">
    <source>
        <dbReference type="Proteomes" id="UP000243904"/>
    </source>
</evidence>
<organism evidence="1 2">
    <name type="scientific">Bradyrhizobium canariense</name>
    <dbReference type="NCBI Taxonomy" id="255045"/>
    <lineage>
        <taxon>Bacteria</taxon>
        <taxon>Pseudomonadati</taxon>
        <taxon>Pseudomonadota</taxon>
        <taxon>Alphaproteobacteria</taxon>
        <taxon>Hyphomicrobiales</taxon>
        <taxon>Nitrobacteraceae</taxon>
        <taxon>Bradyrhizobium</taxon>
    </lineage>
</organism>
<keyword evidence="2" id="KW-1185">Reference proteome</keyword>
<dbReference type="EMBL" id="LT629750">
    <property type="protein sequence ID" value="SDS44657.1"/>
    <property type="molecule type" value="Genomic_DNA"/>
</dbReference>
<gene>
    <name evidence="1" type="ORF">SAMN05444158_2083</name>
</gene>
<sequence length="130" mass="14623">MRWFNKGKRGEIWDNITLPIPDDLEAARKIREICNAAVSSAEITAGQFGREETKAASREAQRYKRAARVAMEIAIKMTDNLVRDAAVCQIVVLCMKAKDLKTAGILFRAVQEPSIREDLLNEHPVLRQGD</sequence>
<reference evidence="2" key="1">
    <citation type="submission" date="2016-10" db="EMBL/GenBank/DDBJ databases">
        <authorList>
            <person name="Varghese N."/>
            <person name="Submissions S."/>
        </authorList>
    </citation>
    <scope>NUCLEOTIDE SEQUENCE [LARGE SCALE GENOMIC DNA]</scope>
    <source>
        <strain evidence="2">GAS369</strain>
    </source>
</reference>
<proteinExistence type="predicted"/>